<evidence type="ECO:0000313" key="1">
    <source>
        <dbReference type="EMBL" id="QGG95306.1"/>
    </source>
</evidence>
<gene>
    <name evidence="1" type="ORF">GH723_09475</name>
</gene>
<protein>
    <submittedName>
        <fullName evidence="1">Uncharacterized protein</fullName>
    </submittedName>
</protein>
<dbReference type="KEGG" id="atq:GH723_09475"/>
<dbReference type="RefSeq" id="WP_153759414.1">
    <property type="nucleotide sequence ID" value="NZ_CP045851.1"/>
</dbReference>
<dbReference type="AlphaFoldDB" id="A0A5Q2RLJ9"/>
<name>A0A5Q2RLJ9_9ACTN</name>
<evidence type="ECO:0000313" key="2">
    <source>
        <dbReference type="Proteomes" id="UP000334019"/>
    </source>
</evidence>
<sequence>MLRRLQRLAVARAMAGGSTRNWAALAAGVWLLRKANEVRHPQPEVVYRSVIEPGQTLLVDHTTFDRRGKPTRRRRGR</sequence>
<accession>A0A5Q2RLJ9</accession>
<keyword evidence="2" id="KW-1185">Reference proteome</keyword>
<dbReference type="EMBL" id="CP045851">
    <property type="protein sequence ID" value="QGG95306.1"/>
    <property type="molecule type" value="Genomic_DNA"/>
</dbReference>
<dbReference type="Proteomes" id="UP000334019">
    <property type="component" value="Chromosome"/>
</dbReference>
<reference evidence="1 2" key="1">
    <citation type="submission" date="2019-11" db="EMBL/GenBank/DDBJ databases">
        <authorList>
            <person name="He Y."/>
        </authorList>
    </citation>
    <scope>NUCLEOTIDE SEQUENCE [LARGE SCALE GENOMIC DNA]</scope>
    <source>
        <strain evidence="1 2">SCSIO 58843</strain>
    </source>
</reference>
<organism evidence="1 2">
    <name type="scientific">Actinomarinicola tropica</name>
    <dbReference type="NCBI Taxonomy" id="2789776"/>
    <lineage>
        <taxon>Bacteria</taxon>
        <taxon>Bacillati</taxon>
        <taxon>Actinomycetota</taxon>
        <taxon>Acidimicrobiia</taxon>
        <taxon>Acidimicrobiales</taxon>
        <taxon>Iamiaceae</taxon>
        <taxon>Actinomarinicola</taxon>
    </lineage>
</organism>
<proteinExistence type="predicted"/>